<feature type="transmembrane region" description="Helical" evidence="2">
    <location>
        <begin position="350"/>
        <end position="375"/>
    </location>
</feature>
<feature type="transmembrane region" description="Helical" evidence="2">
    <location>
        <begin position="119"/>
        <end position="138"/>
    </location>
</feature>
<proteinExistence type="predicted"/>
<gene>
    <name evidence="4" type="ORF">U9M48_001618</name>
</gene>
<protein>
    <recommendedName>
        <fullName evidence="3">DUF4220 domain-containing protein</fullName>
    </recommendedName>
</protein>
<dbReference type="Pfam" id="PF13968">
    <property type="entry name" value="DUF4220"/>
    <property type="match status" value="1"/>
</dbReference>
<keyword evidence="2" id="KW-1133">Transmembrane helix</keyword>
<evidence type="ECO:0000313" key="5">
    <source>
        <dbReference type="Proteomes" id="UP001341281"/>
    </source>
</evidence>
<dbReference type="Pfam" id="PF04578">
    <property type="entry name" value="DUF594"/>
    <property type="match status" value="1"/>
</dbReference>
<reference evidence="4 5" key="1">
    <citation type="submission" date="2024-02" db="EMBL/GenBank/DDBJ databases">
        <title>High-quality chromosome-scale genome assembly of Pensacola bahiagrass (Paspalum notatum Flugge var. saurae).</title>
        <authorList>
            <person name="Vega J.M."/>
            <person name="Podio M."/>
            <person name="Orjuela J."/>
            <person name="Siena L.A."/>
            <person name="Pessino S.C."/>
            <person name="Combes M.C."/>
            <person name="Mariac C."/>
            <person name="Albertini E."/>
            <person name="Pupilli F."/>
            <person name="Ortiz J.P.A."/>
            <person name="Leblanc O."/>
        </authorList>
    </citation>
    <scope>NUCLEOTIDE SEQUENCE [LARGE SCALE GENOMIC DNA]</scope>
    <source>
        <strain evidence="4">R1</strain>
        <tissue evidence="4">Leaf</tissue>
    </source>
</reference>
<dbReference type="InterPro" id="IPR025315">
    <property type="entry name" value="DUF4220"/>
</dbReference>
<evidence type="ECO:0000259" key="3">
    <source>
        <dbReference type="Pfam" id="PF13968"/>
    </source>
</evidence>
<evidence type="ECO:0000313" key="4">
    <source>
        <dbReference type="EMBL" id="WVZ50359.1"/>
    </source>
</evidence>
<feature type="transmembrane region" description="Helical" evidence="2">
    <location>
        <begin position="387"/>
        <end position="412"/>
    </location>
</feature>
<feature type="transmembrane region" description="Helical" evidence="2">
    <location>
        <begin position="15"/>
        <end position="35"/>
    </location>
</feature>
<feature type="transmembrane region" description="Helical" evidence="2">
    <location>
        <begin position="47"/>
        <end position="68"/>
    </location>
</feature>
<evidence type="ECO:0000256" key="2">
    <source>
        <dbReference type="SAM" id="Phobius"/>
    </source>
</evidence>
<organism evidence="4 5">
    <name type="scientific">Paspalum notatum var. saurae</name>
    <dbReference type="NCBI Taxonomy" id="547442"/>
    <lineage>
        <taxon>Eukaryota</taxon>
        <taxon>Viridiplantae</taxon>
        <taxon>Streptophyta</taxon>
        <taxon>Embryophyta</taxon>
        <taxon>Tracheophyta</taxon>
        <taxon>Spermatophyta</taxon>
        <taxon>Magnoliopsida</taxon>
        <taxon>Liliopsida</taxon>
        <taxon>Poales</taxon>
        <taxon>Poaceae</taxon>
        <taxon>PACMAD clade</taxon>
        <taxon>Panicoideae</taxon>
        <taxon>Andropogonodae</taxon>
        <taxon>Paspaleae</taxon>
        <taxon>Paspalinae</taxon>
        <taxon>Paspalum</taxon>
    </lineage>
</organism>
<keyword evidence="2" id="KW-0812">Transmembrane</keyword>
<keyword evidence="2" id="KW-0472">Membrane</keyword>
<feature type="transmembrane region" description="Helical" evidence="2">
    <location>
        <begin position="144"/>
        <end position="164"/>
    </location>
</feature>
<keyword evidence="5" id="KW-1185">Reference proteome</keyword>
<accession>A0AAQ3PPS1</accession>
<feature type="region of interest" description="Disordered" evidence="1">
    <location>
        <begin position="694"/>
        <end position="732"/>
    </location>
</feature>
<dbReference type="Proteomes" id="UP001341281">
    <property type="component" value="Chromosome 01"/>
</dbReference>
<feature type="domain" description="DUF4220" evidence="3">
    <location>
        <begin position="49"/>
        <end position="450"/>
    </location>
</feature>
<dbReference type="AlphaFoldDB" id="A0AAQ3PPS1"/>
<evidence type="ECO:0000256" key="1">
    <source>
        <dbReference type="SAM" id="MobiDB-lite"/>
    </source>
</evidence>
<dbReference type="InterPro" id="IPR007658">
    <property type="entry name" value="DUF594"/>
</dbReference>
<sequence>MDVSRAMHWWQDWQMRILVLGSLVFYFSLYFGYLLRMSTRLRTLRPLVWLAYVSGDALAIYALATLFNRQRQRSAAACGSRGSNDLEVLWAPVLLIHLGGQPTITAYSLEDNELWLRHAMTLVSQVLIALYVFCNWWSGERQLLTTAVLLFVVGIIKSSCKPWALRRASFTSMLASAADFAMKRNKWKEGGMVSVIKYCLWSCTAYIWEELYATQAPAQARAAGDNHQASAVEVEKTIDKEEAEQDYSTVGVTDLSWRNLEVGDPTTLGDFVRSARRHMYNNNKEKRMKRDFVYAPIKFIYKMFVSRHQPYPDRLEDVKLLLKFNGKEAYEFLRVCLYFTFKILYTGHRVIFTCLGLFLQLSLPLLTLTSVVLFVKSHKGGYDVNDVWVTYVVFSLTALHEFLPFLPSAAFLRCTTWLEMVWQCSLISCCARRKEHPVLIHLPYFNRYWHVEHKHDARVITERVLDHVEKGWKEYIHGPVSYRGFNNLRGQWTLEKHKQQMEQHTGVWNVLVESLKVQFDGSILIWHVATELCYYNSGGDGSDGDPIHLATVISKYMAYLLFIRPEMLIPGGRSLLFNIARDQITEMLKDTVGIHSEQDVARHIENHDLPEQTADEILLIHRAKNLTGALMLLGQDKWKVIEGVWVEMLCYSAARCSGYLHARSLGHGGEFLSYVWLLWSFMGMESLADRITMMEPPTEQERRKEQEEEEEARNQGRQQKMNDSHASSSQQS</sequence>
<dbReference type="EMBL" id="CP144745">
    <property type="protein sequence ID" value="WVZ50359.1"/>
    <property type="molecule type" value="Genomic_DNA"/>
</dbReference>
<name>A0AAQ3PPS1_PASNO</name>
<dbReference type="PANTHER" id="PTHR31325">
    <property type="entry name" value="OS01G0798800 PROTEIN-RELATED"/>
    <property type="match status" value="1"/>
</dbReference>